<reference evidence="6 7" key="1">
    <citation type="submission" date="2018-07" db="EMBL/GenBank/DDBJ databases">
        <title>Leeuwenhoekiella genomics.</title>
        <authorList>
            <person name="Tahon G."/>
            <person name="Willems A."/>
        </authorList>
    </citation>
    <scope>NUCLEOTIDE SEQUENCE [LARGE SCALE GENOMIC DNA]</scope>
    <source>
        <strain evidence="6 7">R-50232</strain>
    </source>
</reference>
<dbReference type="RefSeq" id="WP_236638735.1">
    <property type="nucleotide sequence ID" value="NZ_QOVI01000002.1"/>
</dbReference>
<dbReference type="EMBL" id="QOVI01000002">
    <property type="protein sequence ID" value="RXG16464.1"/>
    <property type="molecule type" value="Genomic_DNA"/>
</dbReference>
<dbReference type="Gene3D" id="3.30.1120.10">
    <property type="match status" value="1"/>
</dbReference>
<dbReference type="InterPro" id="IPR000917">
    <property type="entry name" value="Sulfatase_N"/>
</dbReference>
<dbReference type="InterPro" id="IPR017850">
    <property type="entry name" value="Alkaline_phosphatase_core_sf"/>
</dbReference>
<dbReference type="InterPro" id="IPR050738">
    <property type="entry name" value="Sulfatase"/>
</dbReference>
<evidence type="ECO:0000313" key="7">
    <source>
        <dbReference type="Proteomes" id="UP000289821"/>
    </source>
</evidence>
<dbReference type="GO" id="GO:0004065">
    <property type="term" value="F:arylsulfatase activity"/>
    <property type="evidence" value="ECO:0007669"/>
    <property type="project" value="TreeGrafter"/>
</dbReference>
<name>A0A4Q0NWX9_9FLAO</name>
<feature type="domain" description="Sulfatase N-terminal" evidence="5">
    <location>
        <begin position="47"/>
        <end position="365"/>
    </location>
</feature>
<organism evidence="6 7">
    <name type="scientific">Leeuwenhoekiella aestuarii</name>
    <dbReference type="NCBI Taxonomy" id="2249426"/>
    <lineage>
        <taxon>Bacteria</taxon>
        <taxon>Pseudomonadati</taxon>
        <taxon>Bacteroidota</taxon>
        <taxon>Flavobacteriia</taxon>
        <taxon>Flavobacteriales</taxon>
        <taxon>Flavobacteriaceae</taxon>
        <taxon>Leeuwenhoekiella</taxon>
    </lineage>
</organism>
<keyword evidence="7" id="KW-1185">Reference proteome</keyword>
<dbReference type="Gene3D" id="3.40.720.10">
    <property type="entry name" value="Alkaline Phosphatase, subunit A"/>
    <property type="match status" value="1"/>
</dbReference>
<gene>
    <name evidence="6" type="ORF">DSM04_10237</name>
</gene>
<dbReference type="InterPro" id="IPR024607">
    <property type="entry name" value="Sulfatase_CS"/>
</dbReference>
<protein>
    <submittedName>
        <fullName evidence="6">Arylsulfatase A-like enzyme</fullName>
    </submittedName>
</protein>
<dbReference type="Proteomes" id="UP000289821">
    <property type="component" value="Unassembled WGS sequence"/>
</dbReference>
<dbReference type="GO" id="GO:0046872">
    <property type="term" value="F:metal ion binding"/>
    <property type="evidence" value="ECO:0007669"/>
    <property type="project" value="UniProtKB-KW"/>
</dbReference>
<dbReference type="Pfam" id="PF00884">
    <property type="entry name" value="Sulfatase"/>
    <property type="match status" value="1"/>
</dbReference>
<evidence type="ECO:0000256" key="4">
    <source>
        <dbReference type="ARBA" id="ARBA00022837"/>
    </source>
</evidence>
<accession>A0A4Q0NWX9</accession>
<evidence type="ECO:0000256" key="3">
    <source>
        <dbReference type="ARBA" id="ARBA00022801"/>
    </source>
</evidence>
<keyword evidence="2" id="KW-0479">Metal-binding</keyword>
<evidence type="ECO:0000259" key="5">
    <source>
        <dbReference type="Pfam" id="PF00884"/>
    </source>
</evidence>
<keyword evidence="4" id="KW-0106">Calcium</keyword>
<comment type="similarity">
    <text evidence="1">Belongs to the sulfatase family.</text>
</comment>
<dbReference type="SUPFAM" id="SSF53649">
    <property type="entry name" value="Alkaline phosphatase-like"/>
    <property type="match status" value="1"/>
</dbReference>
<evidence type="ECO:0000256" key="1">
    <source>
        <dbReference type="ARBA" id="ARBA00008779"/>
    </source>
</evidence>
<comment type="caution">
    <text evidence="6">The sequence shown here is derived from an EMBL/GenBank/DDBJ whole genome shotgun (WGS) entry which is preliminary data.</text>
</comment>
<evidence type="ECO:0000256" key="2">
    <source>
        <dbReference type="ARBA" id="ARBA00022723"/>
    </source>
</evidence>
<proteinExistence type="inferred from homology"/>
<keyword evidence="3" id="KW-0378">Hydrolase</keyword>
<dbReference type="PANTHER" id="PTHR42693:SF33">
    <property type="entry name" value="ARYLSULFATASE"/>
    <property type="match status" value="1"/>
</dbReference>
<sequence>MNICVFRFNSNFEMIVLRLFAVALLFYNVTACKKEQPEEVDSEVTKPNFIVIIADDAGWNDFSFHGSEINTPALDSLANQGLILDRFYTYPTCSPARASFLTGRPASRMGIVAPISGKSKLKLPDSIKTLPQALNDLNYKTALMGKWHLGLQPENGPEVYGFDYSYGFLHGQLDQYAHTYKNGDSTWYKNGKFISEEGHVTDLLTNEAINYIKEQDSTDSFYLQIAYSAPHIPLQEPDFWLEQYSTIKDSSRQAYAAAMSHMDYGIGEIFKTLKNQKLDKNTVVLFFSDNGAQEKWLPTTQYDGKYGPNYSLGINLPLRDFKTSNYEGAIRVPAIISWPQHLKTGTSKNFLSVIDFMPTFLKWANTEKIPNSVEGKNVSDLISSENQNRNSPIYVRGHLQESVIVKPFKLIRTRHLNSETELELYNIEEDPSEGKNLADKNQEEVAKLLAILKKEFAKDTDEVNVSLKD</sequence>
<evidence type="ECO:0000313" key="6">
    <source>
        <dbReference type="EMBL" id="RXG16464.1"/>
    </source>
</evidence>
<dbReference type="PANTHER" id="PTHR42693">
    <property type="entry name" value="ARYLSULFATASE FAMILY MEMBER"/>
    <property type="match status" value="1"/>
</dbReference>
<dbReference type="AlphaFoldDB" id="A0A4Q0NWX9"/>
<dbReference type="PROSITE" id="PS00523">
    <property type="entry name" value="SULFATASE_1"/>
    <property type="match status" value="1"/>
</dbReference>